<evidence type="ECO:0000256" key="4">
    <source>
        <dbReference type="ARBA" id="ARBA00022989"/>
    </source>
</evidence>
<dbReference type="Proteomes" id="UP000436088">
    <property type="component" value="Unassembled WGS sequence"/>
</dbReference>
<evidence type="ECO:0000256" key="6">
    <source>
        <dbReference type="SAM" id="Phobius"/>
    </source>
</evidence>
<dbReference type="InterPro" id="IPR037185">
    <property type="entry name" value="EmrE-like"/>
</dbReference>
<feature type="transmembrane region" description="Helical" evidence="6">
    <location>
        <begin position="157"/>
        <end position="175"/>
    </location>
</feature>
<name>A0A6A3BMN8_HIBSY</name>
<dbReference type="InterPro" id="IPR000620">
    <property type="entry name" value="EamA_dom"/>
</dbReference>
<keyword evidence="5 6" id="KW-0472">Membrane</keyword>
<feature type="transmembrane region" description="Helical" evidence="6">
    <location>
        <begin position="264"/>
        <end position="287"/>
    </location>
</feature>
<evidence type="ECO:0000313" key="9">
    <source>
        <dbReference type="Proteomes" id="UP000436088"/>
    </source>
</evidence>
<dbReference type="InterPro" id="IPR030184">
    <property type="entry name" value="WAT1-related"/>
</dbReference>
<feature type="transmembrane region" description="Helical" evidence="6">
    <location>
        <begin position="231"/>
        <end position="252"/>
    </location>
</feature>
<keyword evidence="4 6" id="KW-1133">Transmembrane helix</keyword>
<dbReference type="PANTHER" id="PTHR31218">
    <property type="entry name" value="WAT1-RELATED PROTEIN"/>
    <property type="match status" value="1"/>
</dbReference>
<comment type="subcellular location">
    <subcellularLocation>
        <location evidence="1">Membrane</location>
        <topology evidence="1">Multi-pass membrane protein</topology>
    </subcellularLocation>
</comment>
<feature type="transmembrane region" description="Helical" evidence="6">
    <location>
        <begin position="294"/>
        <end position="315"/>
    </location>
</feature>
<organism evidence="8 9">
    <name type="scientific">Hibiscus syriacus</name>
    <name type="common">Rose of Sharon</name>
    <dbReference type="NCBI Taxonomy" id="106335"/>
    <lineage>
        <taxon>Eukaryota</taxon>
        <taxon>Viridiplantae</taxon>
        <taxon>Streptophyta</taxon>
        <taxon>Embryophyta</taxon>
        <taxon>Tracheophyta</taxon>
        <taxon>Spermatophyta</taxon>
        <taxon>Magnoliopsida</taxon>
        <taxon>eudicotyledons</taxon>
        <taxon>Gunneridae</taxon>
        <taxon>Pentapetalae</taxon>
        <taxon>rosids</taxon>
        <taxon>malvids</taxon>
        <taxon>Malvales</taxon>
        <taxon>Malvaceae</taxon>
        <taxon>Malvoideae</taxon>
        <taxon>Hibiscus</taxon>
    </lineage>
</organism>
<dbReference type="Pfam" id="PF00892">
    <property type="entry name" value="EamA"/>
    <property type="match status" value="2"/>
</dbReference>
<feature type="transmembrane region" description="Helical" evidence="6">
    <location>
        <begin position="95"/>
        <end position="117"/>
    </location>
</feature>
<accession>A0A6A3BMN8</accession>
<feature type="transmembrane region" description="Helical" evidence="6">
    <location>
        <begin position="123"/>
        <end position="145"/>
    </location>
</feature>
<protein>
    <submittedName>
        <fullName evidence="8">WAT1-related protein</fullName>
    </submittedName>
</protein>
<feature type="domain" description="EamA" evidence="7">
    <location>
        <begin position="201"/>
        <end position="337"/>
    </location>
</feature>
<feature type="transmembrane region" description="Helical" evidence="6">
    <location>
        <begin position="60"/>
        <end position="83"/>
    </location>
</feature>
<proteinExistence type="inferred from homology"/>
<evidence type="ECO:0000256" key="2">
    <source>
        <dbReference type="ARBA" id="ARBA00007635"/>
    </source>
</evidence>
<evidence type="ECO:0000259" key="7">
    <source>
        <dbReference type="Pfam" id="PF00892"/>
    </source>
</evidence>
<dbReference type="GO" id="GO:0016020">
    <property type="term" value="C:membrane"/>
    <property type="evidence" value="ECO:0007669"/>
    <property type="project" value="UniProtKB-SubCell"/>
</dbReference>
<keyword evidence="3 6" id="KW-0812">Transmembrane</keyword>
<feature type="transmembrane region" description="Helical" evidence="6">
    <location>
        <begin position="199"/>
        <end position="219"/>
    </location>
</feature>
<comment type="similarity">
    <text evidence="2">Belongs to the drug/metabolite transporter (DMT) superfamily. Plant drug/metabolite exporter (P-DME) (TC 2.A.7.4) family.</text>
</comment>
<keyword evidence="9" id="KW-1185">Reference proteome</keyword>
<reference evidence="8" key="1">
    <citation type="submission" date="2019-09" db="EMBL/GenBank/DDBJ databases">
        <title>Draft genome information of white flower Hibiscus syriacus.</title>
        <authorList>
            <person name="Kim Y.-M."/>
        </authorList>
    </citation>
    <scope>NUCLEOTIDE SEQUENCE [LARGE SCALE GENOMIC DNA]</scope>
    <source>
        <strain evidence="8">YM2019G1</strain>
    </source>
</reference>
<gene>
    <name evidence="8" type="ORF">F3Y22_tig00110059pilonHSYRG00173</name>
</gene>
<evidence type="ECO:0000313" key="8">
    <source>
        <dbReference type="EMBL" id="KAE8717141.1"/>
    </source>
</evidence>
<dbReference type="EMBL" id="VEPZ02000831">
    <property type="protein sequence ID" value="KAE8717141.1"/>
    <property type="molecule type" value="Genomic_DNA"/>
</dbReference>
<evidence type="ECO:0000256" key="3">
    <source>
        <dbReference type="ARBA" id="ARBA00022692"/>
    </source>
</evidence>
<evidence type="ECO:0000256" key="5">
    <source>
        <dbReference type="ARBA" id="ARBA00023136"/>
    </source>
</evidence>
<dbReference type="GO" id="GO:0022857">
    <property type="term" value="F:transmembrane transporter activity"/>
    <property type="evidence" value="ECO:0007669"/>
    <property type="project" value="InterPro"/>
</dbReference>
<comment type="caution">
    <text evidence="8">The sequence shown here is derived from an EMBL/GenBank/DDBJ whole genome shotgun (WGS) entry which is preliminary data.</text>
</comment>
<feature type="transmembrane region" description="Helical" evidence="6">
    <location>
        <begin position="321"/>
        <end position="339"/>
    </location>
</feature>
<sequence>MLDIILKINQPLRQDKKDIDGEKVLLQSYPSICGHGGRRIRERSGQHLFKASTSSAMMSYYVFITYSYAIATLVLLPLPLIFYSRAVVSPLKLHLFSRICLLGLIGFLAQACSYKGIEYSSPTLASAVGNLSPAFTFILAVIFRMEKIQVGSITSQAKIIGTIVSISGALVVVLYKGPKVFSSSSLSHQRPLESSEPNWLFGGVLIAVAYLLYSFWYIIQTRVMQIYKQELTIAFLYNLCATVIAMPISLIVESNMSSWRPTPALVIVTVLYSGVFSSISSSVHIWGLHLKGPVYVVIFKPLSIAIAAFMSAIFLGDTLHLGSVIGAIILSSGFYAVIWGKVKEENRTYDHSGLGATSRSSRTPLSYLGEIEILHQITSPANLLYRALGHLRPMKTLGYDTLGKPRGAASARCHIQPLQTLDDATPMFLRRFPKPSPPP</sequence>
<feature type="domain" description="EamA" evidence="7">
    <location>
        <begin position="58"/>
        <end position="173"/>
    </location>
</feature>
<dbReference type="AlphaFoldDB" id="A0A6A3BMN8"/>
<dbReference type="SUPFAM" id="SSF103481">
    <property type="entry name" value="Multidrug resistance efflux transporter EmrE"/>
    <property type="match status" value="2"/>
</dbReference>
<evidence type="ECO:0000256" key="1">
    <source>
        <dbReference type="ARBA" id="ARBA00004141"/>
    </source>
</evidence>